<keyword evidence="3" id="KW-1185">Reference proteome</keyword>
<reference evidence="3" key="1">
    <citation type="submission" date="2016-09" db="EMBL/GenBank/DDBJ databases">
        <authorList>
            <person name="Gulvik C.A."/>
        </authorList>
    </citation>
    <scope>NUCLEOTIDE SEQUENCE [LARGE SCALE GENOMIC DNA]</scope>
    <source>
        <strain evidence="3">LMG 8895</strain>
    </source>
</reference>
<sequence>MNKPKFRAWDKINQKMYQVSSIHIEDEYMYLFDKNIYEGEFTRKNEDVILMQYTGLKDDSEEQFEIYEKSIVKVVDNQGDYFIGVVEYFADENYPAFDIHAKYYKGWYFESNVLSEAKQNDTLSIYVIGDIYTTPELLSGVE</sequence>
<dbReference type="EMBL" id="MIJY01000007">
    <property type="protein sequence ID" value="OEG18162.1"/>
    <property type="molecule type" value="Genomic_DNA"/>
</dbReference>
<evidence type="ECO:0000313" key="3">
    <source>
        <dbReference type="Proteomes" id="UP000095094"/>
    </source>
</evidence>
<protein>
    <recommendedName>
        <fullName evidence="1">YopX protein domain-containing protein</fullName>
    </recommendedName>
</protein>
<organism evidence="2 3">
    <name type="scientific">Enterococcus termitis</name>
    <dbReference type="NCBI Taxonomy" id="332950"/>
    <lineage>
        <taxon>Bacteria</taxon>
        <taxon>Bacillati</taxon>
        <taxon>Bacillota</taxon>
        <taxon>Bacilli</taxon>
        <taxon>Lactobacillales</taxon>
        <taxon>Enterococcaceae</taxon>
        <taxon>Enterococcus</taxon>
    </lineage>
</organism>
<dbReference type="AlphaFoldDB" id="A0A1E5GZY4"/>
<dbReference type="InterPro" id="IPR019096">
    <property type="entry name" value="YopX_protein"/>
</dbReference>
<dbReference type="InterPro" id="IPR010024">
    <property type="entry name" value="CHP16711"/>
</dbReference>
<dbReference type="InterPro" id="IPR023385">
    <property type="entry name" value="YopX-like_C"/>
</dbReference>
<dbReference type="NCBIfam" id="TIGR01671">
    <property type="entry name" value="phage_TIGR01671"/>
    <property type="match status" value="1"/>
</dbReference>
<proteinExistence type="predicted"/>
<evidence type="ECO:0000313" key="2">
    <source>
        <dbReference type="EMBL" id="OEG18162.1"/>
    </source>
</evidence>
<dbReference type="OrthoDB" id="1809393at2"/>
<dbReference type="SUPFAM" id="SSF159006">
    <property type="entry name" value="YopX-like"/>
    <property type="match status" value="1"/>
</dbReference>
<name>A0A1E5GZY4_9ENTE</name>
<feature type="domain" description="YopX protein" evidence="1">
    <location>
        <begin position="5"/>
        <end position="138"/>
    </location>
</feature>
<gene>
    <name evidence="2" type="ORF">BCR25_16865</name>
</gene>
<dbReference type="Gene3D" id="2.30.30.290">
    <property type="entry name" value="YopX-like domains"/>
    <property type="match status" value="1"/>
</dbReference>
<dbReference type="RefSeq" id="WP_069662715.1">
    <property type="nucleotide sequence ID" value="NZ_JBHUJJ010000001.1"/>
</dbReference>
<dbReference type="Pfam" id="PF09643">
    <property type="entry name" value="YopX"/>
    <property type="match status" value="1"/>
</dbReference>
<accession>A0A1E5GZY4</accession>
<comment type="caution">
    <text evidence="2">The sequence shown here is derived from an EMBL/GenBank/DDBJ whole genome shotgun (WGS) entry which is preliminary data.</text>
</comment>
<dbReference type="Proteomes" id="UP000095094">
    <property type="component" value="Unassembled WGS sequence"/>
</dbReference>
<evidence type="ECO:0000259" key="1">
    <source>
        <dbReference type="Pfam" id="PF09643"/>
    </source>
</evidence>